<gene>
    <name evidence="2" type="ORF">Pan216_37770</name>
</gene>
<dbReference type="EMBL" id="CP036279">
    <property type="protein sequence ID" value="QDU62904.1"/>
    <property type="molecule type" value="Genomic_DNA"/>
</dbReference>
<dbReference type="Proteomes" id="UP000317093">
    <property type="component" value="Chromosome"/>
</dbReference>
<accession>A0A518B7F5</accession>
<keyword evidence="1" id="KW-0812">Transmembrane</keyword>
<evidence type="ECO:0000256" key="1">
    <source>
        <dbReference type="SAM" id="Phobius"/>
    </source>
</evidence>
<feature type="transmembrane region" description="Helical" evidence="1">
    <location>
        <begin position="40"/>
        <end position="58"/>
    </location>
</feature>
<evidence type="ECO:0000313" key="3">
    <source>
        <dbReference type="Proteomes" id="UP000317093"/>
    </source>
</evidence>
<keyword evidence="3" id="KW-1185">Reference proteome</keyword>
<keyword evidence="1" id="KW-0472">Membrane</keyword>
<dbReference type="RefSeq" id="WP_145259977.1">
    <property type="nucleotide sequence ID" value="NZ_CP036279.1"/>
</dbReference>
<organism evidence="2 3">
    <name type="scientific">Kolteria novifilia</name>
    <dbReference type="NCBI Taxonomy" id="2527975"/>
    <lineage>
        <taxon>Bacteria</taxon>
        <taxon>Pseudomonadati</taxon>
        <taxon>Planctomycetota</taxon>
        <taxon>Planctomycetia</taxon>
        <taxon>Kolteriales</taxon>
        <taxon>Kolteriaceae</taxon>
        <taxon>Kolteria</taxon>
    </lineage>
</organism>
<sequence>MPATMAALAFAGSILLIGGYIAVSATLQEKTSGMGKWTRLGLIPVAILMAAIWIDVLIGKAFQLPIY</sequence>
<name>A0A518B7F5_9BACT</name>
<dbReference type="KEGG" id="knv:Pan216_37770"/>
<evidence type="ECO:0000313" key="2">
    <source>
        <dbReference type="EMBL" id="QDU62904.1"/>
    </source>
</evidence>
<dbReference type="AlphaFoldDB" id="A0A518B7F5"/>
<proteinExistence type="predicted"/>
<protein>
    <submittedName>
        <fullName evidence="2">Uncharacterized protein</fullName>
    </submittedName>
</protein>
<keyword evidence="1" id="KW-1133">Transmembrane helix</keyword>
<reference evidence="2 3" key="1">
    <citation type="submission" date="2019-02" db="EMBL/GenBank/DDBJ databases">
        <title>Deep-cultivation of Planctomycetes and their phenomic and genomic characterization uncovers novel biology.</title>
        <authorList>
            <person name="Wiegand S."/>
            <person name="Jogler M."/>
            <person name="Boedeker C."/>
            <person name="Pinto D."/>
            <person name="Vollmers J."/>
            <person name="Rivas-Marin E."/>
            <person name="Kohn T."/>
            <person name="Peeters S.H."/>
            <person name="Heuer A."/>
            <person name="Rast P."/>
            <person name="Oberbeckmann S."/>
            <person name="Bunk B."/>
            <person name="Jeske O."/>
            <person name="Meyerdierks A."/>
            <person name="Storesund J.E."/>
            <person name="Kallscheuer N."/>
            <person name="Luecker S."/>
            <person name="Lage O.M."/>
            <person name="Pohl T."/>
            <person name="Merkel B.J."/>
            <person name="Hornburger P."/>
            <person name="Mueller R.-W."/>
            <person name="Bruemmer F."/>
            <person name="Labrenz M."/>
            <person name="Spormann A.M."/>
            <person name="Op den Camp H."/>
            <person name="Overmann J."/>
            <person name="Amann R."/>
            <person name="Jetten M.S.M."/>
            <person name="Mascher T."/>
            <person name="Medema M.H."/>
            <person name="Devos D.P."/>
            <person name="Kaster A.-K."/>
            <person name="Ovreas L."/>
            <person name="Rohde M."/>
            <person name="Galperin M.Y."/>
            <person name="Jogler C."/>
        </authorList>
    </citation>
    <scope>NUCLEOTIDE SEQUENCE [LARGE SCALE GENOMIC DNA]</scope>
    <source>
        <strain evidence="2 3">Pan216</strain>
    </source>
</reference>